<feature type="region of interest" description="Disordered" evidence="1">
    <location>
        <begin position="172"/>
        <end position="191"/>
    </location>
</feature>
<accession>A0A9X2JWU2</accession>
<feature type="transmembrane region" description="Helical" evidence="2">
    <location>
        <begin position="99"/>
        <end position="122"/>
    </location>
</feature>
<feature type="transmembrane region" description="Helical" evidence="2">
    <location>
        <begin position="56"/>
        <end position="79"/>
    </location>
</feature>
<proteinExistence type="predicted"/>
<keyword evidence="2" id="KW-0472">Membrane</keyword>
<dbReference type="AlphaFoldDB" id="A0A9X2JWU2"/>
<sequence length="191" mass="19685">MATAAALLSHLAGGGAAPGWLGLVVPWALSLTVCTALAGRRVALWRTVVSVALSQVLFHTLFVLGATAAVAPAGHAAHGGYTLPAPAAGADPSPYLPDLLLAGPAMWLWHGVAAAVTVAALYGGERLLDRLREQAARLAGRLRRALPSRADVAPPAPVVRVAVPDWFTGSFPARPEVSPSRRRGPPLPRAT</sequence>
<reference evidence="3" key="1">
    <citation type="submission" date="2022-06" db="EMBL/GenBank/DDBJ databases">
        <title>Genomic Encyclopedia of Archaeal and Bacterial Type Strains, Phase II (KMG-II): from individual species to whole genera.</title>
        <authorList>
            <person name="Goeker M."/>
        </authorList>
    </citation>
    <scope>NUCLEOTIDE SEQUENCE</scope>
    <source>
        <strain evidence="3">DSM 26652</strain>
    </source>
</reference>
<protein>
    <submittedName>
        <fullName evidence="3">Uncharacterized protein</fullName>
    </submittedName>
</protein>
<gene>
    <name evidence="3" type="ORF">APR03_004342</name>
</gene>
<keyword evidence="2" id="KW-0812">Transmembrane</keyword>
<evidence type="ECO:0000256" key="1">
    <source>
        <dbReference type="SAM" id="MobiDB-lite"/>
    </source>
</evidence>
<organism evidence="3 4">
    <name type="scientific">Promicromonospora thailandica</name>
    <dbReference type="NCBI Taxonomy" id="765201"/>
    <lineage>
        <taxon>Bacteria</taxon>
        <taxon>Bacillati</taxon>
        <taxon>Actinomycetota</taxon>
        <taxon>Actinomycetes</taxon>
        <taxon>Micrococcales</taxon>
        <taxon>Promicromonosporaceae</taxon>
        <taxon>Promicromonospora</taxon>
    </lineage>
</organism>
<evidence type="ECO:0000256" key="2">
    <source>
        <dbReference type="SAM" id="Phobius"/>
    </source>
</evidence>
<keyword evidence="4" id="KW-1185">Reference proteome</keyword>
<name>A0A9X2JWU2_9MICO</name>
<keyword evidence="2" id="KW-1133">Transmembrane helix</keyword>
<evidence type="ECO:0000313" key="4">
    <source>
        <dbReference type="Proteomes" id="UP001139493"/>
    </source>
</evidence>
<dbReference type="EMBL" id="JAMTCS010000015">
    <property type="protein sequence ID" value="MCP2266970.1"/>
    <property type="molecule type" value="Genomic_DNA"/>
</dbReference>
<evidence type="ECO:0000313" key="3">
    <source>
        <dbReference type="EMBL" id="MCP2266970.1"/>
    </source>
</evidence>
<feature type="transmembrane region" description="Helical" evidence="2">
    <location>
        <begin position="24"/>
        <end position="44"/>
    </location>
</feature>
<dbReference type="Proteomes" id="UP001139493">
    <property type="component" value="Unassembled WGS sequence"/>
</dbReference>
<comment type="caution">
    <text evidence="3">The sequence shown here is derived from an EMBL/GenBank/DDBJ whole genome shotgun (WGS) entry which is preliminary data.</text>
</comment>